<comment type="subcellular location">
    <subcellularLocation>
        <location evidence="1">Nucleus</location>
    </subcellularLocation>
</comment>
<dbReference type="RefSeq" id="XP_071935561.1">
    <property type="nucleotide sequence ID" value="XM_072079460.1"/>
</dbReference>
<dbReference type="InterPro" id="IPR008395">
    <property type="entry name" value="Agenet-like_dom"/>
</dbReference>
<keyword evidence="2" id="KW-0479">Metal-binding</keyword>
<evidence type="ECO:0000256" key="5">
    <source>
        <dbReference type="ARBA" id="ARBA00023242"/>
    </source>
</evidence>
<keyword evidence="4" id="KW-0862">Zinc</keyword>
<dbReference type="PROSITE" id="PS51186">
    <property type="entry name" value="GNAT"/>
    <property type="match status" value="1"/>
</dbReference>
<dbReference type="CDD" id="cd20405">
    <property type="entry name" value="Tudor_Agenet_AtDUF_rpt1_3"/>
    <property type="match status" value="1"/>
</dbReference>
<dbReference type="PANTHER" id="PTHR46309:SF12">
    <property type="entry name" value="GB|AAC80581.1"/>
    <property type="match status" value="1"/>
</dbReference>
<evidence type="ECO:0000256" key="4">
    <source>
        <dbReference type="ARBA" id="ARBA00022833"/>
    </source>
</evidence>
<dbReference type="Pfam" id="PF22970">
    <property type="entry name" value="DUF7028"/>
    <property type="match status" value="2"/>
</dbReference>
<dbReference type="Gene3D" id="3.40.630.30">
    <property type="match status" value="1"/>
</dbReference>
<reference evidence="10" key="1">
    <citation type="journal article" date="2025" name="Foods">
        <title>Unveiling the Microbial Signatures of Arabica Coffee Cherries: Insights into Ripeness Specific Diversity, Functional Traits, and Implications for Quality and Safety.</title>
        <authorList>
            <consortium name="RefSeq"/>
            <person name="Tenea G.N."/>
            <person name="Cifuentes V."/>
            <person name="Reyes P."/>
            <person name="Cevallos-Vallejos M."/>
        </authorList>
    </citation>
    <scope>NUCLEOTIDE SEQUENCE [LARGE SCALE GENOMIC DNA]</scope>
</reference>
<dbReference type="InterPro" id="IPR056511">
    <property type="entry name" value="IDM1_C"/>
</dbReference>
<dbReference type="InterPro" id="IPR001965">
    <property type="entry name" value="Znf_PHD"/>
</dbReference>
<dbReference type="CDD" id="cd15517">
    <property type="entry name" value="PHD_TCF19_like"/>
    <property type="match status" value="1"/>
</dbReference>
<dbReference type="InterPro" id="IPR000182">
    <property type="entry name" value="GNAT_dom"/>
</dbReference>
<protein>
    <recommendedName>
        <fullName evidence="12">Increased DNA methylation 1-like</fullName>
    </recommendedName>
</protein>
<dbReference type="Gene3D" id="3.30.40.10">
    <property type="entry name" value="Zinc/RING finger domain, C3HC4 (zinc finger)"/>
    <property type="match status" value="2"/>
</dbReference>
<gene>
    <name evidence="11" type="primary">LOC113742892</name>
</gene>
<feature type="region of interest" description="Disordered" evidence="7">
    <location>
        <begin position="343"/>
        <end position="378"/>
    </location>
</feature>
<dbReference type="CDD" id="cd15532">
    <property type="entry name" value="PHD2_CHD_II"/>
    <property type="match status" value="1"/>
</dbReference>
<dbReference type="InterPro" id="IPR014002">
    <property type="entry name" value="Agenet_dom_plant"/>
</dbReference>
<feature type="domain" description="PHD-type" evidence="8">
    <location>
        <begin position="864"/>
        <end position="909"/>
    </location>
</feature>
<dbReference type="Pfam" id="PF05641">
    <property type="entry name" value="Agenet"/>
    <property type="match status" value="1"/>
</dbReference>
<proteinExistence type="predicted"/>
<dbReference type="InterPro" id="IPR019787">
    <property type="entry name" value="Znf_PHD-finger"/>
</dbReference>
<dbReference type="SUPFAM" id="SSF55729">
    <property type="entry name" value="Acyl-CoA N-acyltransferases (Nat)"/>
    <property type="match status" value="1"/>
</dbReference>
<evidence type="ECO:0000259" key="9">
    <source>
        <dbReference type="PROSITE" id="PS51186"/>
    </source>
</evidence>
<feature type="region of interest" description="Disordered" evidence="7">
    <location>
        <begin position="661"/>
        <end position="682"/>
    </location>
</feature>
<dbReference type="PROSITE" id="PS50016">
    <property type="entry name" value="ZF_PHD_2"/>
    <property type="match status" value="1"/>
</dbReference>
<reference evidence="11" key="2">
    <citation type="submission" date="2025-08" db="UniProtKB">
        <authorList>
            <consortium name="RefSeq"/>
        </authorList>
    </citation>
    <scope>IDENTIFICATION</scope>
    <source>
        <tissue evidence="11">Leaves</tissue>
    </source>
</reference>
<dbReference type="SUPFAM" id="SSF57903">
    <property type="entry name" value="FYVE/PHD zinc finger"/>
    <property type="match status" value="1"/>
</dbReference>
<evidence type="ECO:0000256" key="1">
    <source>
        <dbReference type="ARBA" id="ARBA00004123"/>
    </source>
</evidence>
<keyword evidence="10" id="KW-1185">Reference proteome</keyword>
<dbReference type="Proteomes" id="UP001652660">
    <property type="component" value="Chromosome 1c"/>
</dbReference>
<dbReference type="SMART" id="SM00743">
    <property type="entry name" value="Agenet"/>
    <property type="match status" value="2"/>
</dbReference>
<feature type="compositionally biased region" description="Polar residues" evidence="7">
    <location>
        <begin position="661"/>
        <end position="675"/>
    </location>
</feature>
<feature type="domain" description="N-acetyltransferase" evidence="9">
    <location>
        <begin position="1008"/>
        <end position="1157"/>
    </location>
</feature>
<keyword evidence="5" id="KW-0539">Nucleus</keyword>
<dbReference type="InterPro" id="IPR042163">
    <property type="entry name" value="PHF12"/>
</dbReference>
<evidence type="ECO:0000256" key="3">
    <source>
        <dbReference type="ARBA" id="ARBA00022771"/>
    </source>
</evidence>
<evidence type="ECO:0000256" key="2">
    <source>
        <dbReference type="ARBA" id="ARBA00022723"/>
    </source>
</evidence>
<dbReference type="PANTHER" id="PTHR46309">
    <property type="entry name" value="PHD FINGER PROTEIN 12"/>
    <property type="match status" value="1"/>
</dbReference>
<keyword evidence="3 6" id="KW-0863">Zinc-finger</keyword>
<evidence type="ECO:0000256" key="7">
    <source>
        <dbReference type="SAM" id="MobiDB-lite"/>
    </source>
</evidence>
<dbReference type="InterPro" id="IPR011011">
    <property type="entry name" value="Znf_FYVE_PHD"/>
</dbReference>
<dbReference type="InterPro" id="IPR016181">
    <property type="entry name" value="Acyl_CoA_acyltransferase"/>
</dbReference>
<evidence type="ECO:0000313" key="10">
    <source>
        <dbReference type="Proteomes" id="UP001652660"/>
    </source>
</evidence>
<sequence length="1309" mass="147491">MAALSDEAAAKKKRKRINGKKKILIHDKVEVRSTEEGFLGSWHAGTVVGCGELRRRIKYDEILNDDGSERLVEWVKVSPALDGLVRGNQATSNCCRGNIRPLPPSVDFQKWSLHYGQCVDVFVQDAWWEGVIFDHEDGSDQRKVFFPDMGDEVKAQIETFRITREWDDITDEWRPRGNWLLLELIEEVELEWPLLVSVKQIWYEIRVKMEFGKLKEWTSSSRDIWRQLLLQVLSTSYKLTVKQIFHELNSSENSTEEGQPLFEFSANALDAILDPESIFSDTMAIVPYGTNCQLETHAALSADLNPSEEQNAPNALACIGWVEMDNSTHSMKRPNELPCVQAPAFSGLPPNPDHSPEAGSGAKSGRCPTSSDKLNGKLKASGDRTKLQWLPAGIDMVPGTACCPGSVTDYIQKRKLNYKSRAASTLEVRMHISYLGWKIQFARDKAVTRMRYISPEGEIHYSLYQVCLRLQPGSDVPSRICQDDESNSDYPVESSVSSSLTVIPKADTGALKVLSCSEPVYFERDNCPEAVLNYSNWGGTTYHGQNGAKGGIMALKAKRHLSFLGWKFYLEPKGFKKEMRYGSPCGKKFYSLRSACHWCVTEGRIHLSNDAYNSKQIKEPFASQECGVQLTLTDPSPPSNAMVSEGHVNDDLSKQLLIESSSKTSQPKQLAQQGQVKCHGIRGPERKRNHCLLQQSLAALHTGPQNEDSYLLDDVKESQASAKQRDDVNAEMSSCVLRSSKRARQSVVSPSIHQTPRTTLSWLIDNNVVLPRAKVHYRGKKDGRVMKEGKITREGIKCTCCQKVFTLSKFEAHAGSNYHRPSANIFLEDGRSIFQCLLKLKGETNKRKIRSEPREMKGHRLHNDHICSVCHYGGELVLCDQCPSSFHTICLGLKEVPDGDWFCPSCCCGICGLSRLNEDTGRPVDDRLINCGQCEHQYHIECLKKKGLVKHDCHPERNWFCNEKCEQIHLSLHNLLGKPIPVGHDNLTWTLLKYKNAEDSDQEGLDNEHLMESYSKLNIALSVMHECFEPMKEPRTKRDLVEDVIFSRWSELNRLNFQGFYTVVLERDDDLITVATVRVYGEKVAEIPLVATRFQYRRLGMCRIMMNELEKKLIELGVQRLVLPAVPSVLSTWETSFGFSRMTESERLNFLDCTFLDFQGSHMCQKLLKNTQCTELSQLTGVQQKLSPHSGEKDNDLEARGAASEVLQAEQVEDIEVVDQGAADLLREIGSNNSSVVTPSVIVVNQPPEPVNQPPELVNQLAEPVNQSPLFNFLSCQNEINLGYSVGASGQRNHIFKCYKRRRLATCGS</sequence>
<dbReference type="SMART" id="SM00249">
    <property type="entry name" value="PHD"/>
    <property type="match status" value="2"/>
</dbReference>
<evidence type="ECO:0000259" key="8">
    <source>
        <dbReference type="PROSITE" id="PS50016"/>
    </source>
</evidence>
<evidence type="ECO:0000313" key="11">
    <source>
        <dbReference type="RefSeq" id="XP_071935561.1"/>
    </source>
</evidence>
<accession>A0ABM4WUW1</accession>
<evidence type="ECO:0000256" key="6">
    <source>
        <dbReference type="PROSITE-ProRule" id="PRU00146"/>
    </source>
</evidence>
<evidence type="ECO:0008006" key="12">
    <source>
        <dbReference type="Google" id="ProtNLM"/>
    </source>
</evidence>
<dbReference type="CDD" id="cd04301">
    <property type="entry name" value="NAT_SF"/>
    <property type="match status" value="1"/>
</dbReference>
<dbReference type="InterPro" id="IPR054292">
    <property type="entry name" value="DUF7028"/>
</dbReference>
<dbReference type="InterPro" id="IPR013083">
    <property type="entry name" value="Znf_RING/FYVE/PHD"/>
</dbReference>
<dbReference type="GeneID" id="113742892"/>
<name>A0ABM4WUW1_COFAR</name>
<dbReference type="Pfam" id="PF23209">
    <property type="entry name" value="IDM1_C"/>
    <property type="match status" value="1"/>
</dbReference>
<organism evidence="10 11">
    <name type="scientific">Coffea arabica</name>
    <name type="common">Arabian coffee</name>
    <dbReference type="NCBI Taxonomy" id="13443"/>
    <lineage>
        <taxon>Eukaryota</taxon>
        <taxon>Viridiplantae</taxon>
        <taxon>Streptophyta</taxon>
        <taxon>Embryophyta</taxon>
        <taxon>Tracheophyta</taxon>
        <taxon>Spermatophyta</taxon>
        <taxon>Magnoliopsida</taxon>
        <taxon>eudicotyledons</taxon>
        <taxon>Gunneridae</taxon>
        <taxon>Pentapetalae</taxon>
        <taxon>asterids</taxon>
        <taxon>lamiids</taxon>
        <taxon>Gentianales</taxon>
        <taxon>Rubiaceae</taxon>
        <taxon>Ixoroideae</taxon>
        <taxon>Gardenieae complex</taxon>
        <taxon>Bertiereae - Coffeeae clade</taxon>
        <taxon>Coffeeae</taxon>
        <taxon>Coffea</taxon>
    </lineage>
</organism>
<dbReference type="Pfam" id="PF00628">
    <property type="entry name" value="PHD"/>
    <property type="match status" value="1"/>
</dbReference>
<dbReference type="Pfam" id="PF16135">
    <property type="entry name" value="TDBD"/>
    <property type="match status" value="1"/>
</dbReference>
<dbReference type="InterPro" id="IPR032308">
    <property type="entry name" value="TDBD"/>
</dbReference>